<accession>A0A182F8S5</accession>
<dbReference type="STRING" id="7167.A0A182F8S5"/>
<reference evidence="2 3" key="1">
    <citation type="journal article" date="2017" name="G3 (Bethesda)">
        <title>The Physical Genome Mapping of Anopheles albimanus Corrected Scaffold Misassemblies and Identified Interarm Rearrangements in Genus Anopheles.</title>
        <authorList>
            <person name="Artemov G.N."/>
            <person name="Peery A.N."/>
            <person name="Jiang X."/>
            <person name="Tu Z."/>
            <person name="Stegniy V.N."/>
            <person name="Sharakhova M.V."/>
            <person name="Sharakhov I.V."/>
        </authorList>
    </citation>
    <scope>NUCLEOTIDE SEQUENCE [LARGE SCALE GENOMIC DNA]</scope>
    <source>
        <strain evidence="2 3">ALBI9_A</strain>
    </source>
</reference>
<feature type="region of interest" description="Disordered" evidence="1">
    <location>
        <begin position="132"/>
        <end position="154"/>
    </location>
</feature>
<dbReference type="VEuPathDB" id="VectorBase:AALB002899"/>
<reference evidence="2" key="2">
    <citation type="submission" date="2022-08" db="UniProtKB">
        <authorList>
            <consortium name="EnsemblMetazoa"/>
        </authorList>
    </citation>
    <scope>IDENTIFICATION</scope>
    <source>
        <strain evidence="2">STECLA/ALBI9_A</strain>
    </source>
</reference>
<feature type="compositionally biased region" description="Polar residues" evidence="1">
    <location>
        <begin position="132"/>
        <end position="143"/>
    </location>
</feature>
<evidence type="ECO:0000313" key="3">
    <source>
        <dbReference type="Proteomes" id="UP000069272"/>
    </source>
</evidence>
<proteinExistence type="predicted"/>
<dbReference type="Proteomes" id="UP000069272">
    <property type="component" value="Chromosome 2R"/>
</dbReference>
<evidence type="ECO:0000313" key="2">
    <source>
        <dbReference type="EnsemblMetazoa" id="AALB002899-PA"/>
    </source>
</evidence>
<keyword evidence="3" id="KW-1185">Reference proteome</keyword>
<dbReference type="EnsemblMetazoa" id="AALB002899-RA">
    <property type="protein sequence ID" value="AALB002899-PA"/>
    <property type="gene ID" value="AALB002899"/>
</dbReference>
<sequence length="420" mass="44798">MRLTIFSSPVLIWDPTAPTVRRPSQTDIRTRSRARPTAVIMLSSISELFSHHGMSDFSDFDTSVANVAGLDMVTKFNDSKYWSSELVNIPFLDRSASGSLLDLDDSPPTYEEFYSTKFPAVTSYNSVAQPNQLAAPETRSQGDNNNNNNNHGSHLFQHTKQLRCPEPMVSSEEQLPTTANTGAPTSYATGALFGAFTENEELFPCQSGLILPTESIEDETFKDLESYAFLPSILQALDSGSYPLTAPSSVTATSIDESLKEQSQMTTLGLMGSGSNASSIASNEPKATVNPLEESRLPFVSGSPRQGAAGAAVPGEGDIVGVSTPSVTIQWGNAASQKQPLLYRPDMGDSNNNIPSVSSNAAFLTTLHPPQHLPSSIKQQQQILGSGMGVNVSLHAASVTTTPNATPLCTSNGGSIFLDL</sequence>
<organism evidence="2 3">
    <name type="scientific">Anopheles albimanus</name>
    <name type="common">New world malaria mosquito</name>
    <dbReference type="NCBI Taxonomy" id="7167"/>
    <lineage>
        <taxon>Eukaryota</taxon>
        <taxon>Metazoa</taxon>
        <taxon>Ecdysozoa</taxon>
        <taxon>Arthropoda</taxon>
        <taxon>Hexapoda</taxon>
        <taxon>Insecta</taxon>
        <taxon>Pterygota</taxon>
        <taxon>Neoptera</taxon>
        <taxon>Endopterygota</taxon>
        <taxon>Diptera</taxon>
        <taxon>Nematocera</taxon>
        <taxon>Culicoidea</taxon>
        <taxon>Culicidae</taxon>
        <taxon>Anophelinae</taxon>
        <taxon>Anopheles</taxon>
    </lineage>
</organism>
<evidence type="ECO:0000256" key="1">
    <source>
        <dbReference type="SAM" id="MobiDB-lite"/>
    </source>
</evidence>
<protein>
    <submittedName>
        <fullName evidence="2">Uncharacterized protein</fullName>
    </submittedName>
</protein>
<name>A0A182F8S5_ANOAL</name>
<dbReference type="AlphaFoldDB" id="A0A182F8S5"/>